<evidence type="ECO:0000313" key="2">
    <source>
        <dbReference type="Proteomes" id="UP000234681"/>
    </source>
</evidence>
<protein>
    <submittedName>
        <fullName evidence="1">RCG33143</fullName>
    </submittedName>
</protein>
<gene>
    <name evidence="1" type="ORF">rCG_33143</name>
</gene>
<dbReference type="Proteomes" id="UP000234681">
    <property type="component" value="Chromosome 10"/>
</dbReference>
<organism evidence="1 2">
    <name type="scientific">Rattus norvegicus</name>
    <name type="common">Rat</name>
    <dbReference type="NCBI Taxonomy" id="10116"/>
    <lineage>
        <taxon>Eukaryota</taxon>
        <taxon>Metazoa</taxon>
        <taxon>Chordata</taxon>
        <taxon>Craniata</taxon>
        <taxon>Vertebrata</taxon>
        <taxon>Euteleostomi</taxon>
        <taxon>Mammalia</taxon>
        <taxon>Eutheria</taxon>
        <taxon>Euarchontoglires</taxon>
        <taxon>Glires</taxon>
        <taxon>Rodentia</taxon>
        <taxon>Myomorpha</taxon>
        <taxon>Muroidea</taxon>
        <taxon>Muridae</taxon>
        <taxon>Murinae</taxon>
        <taxon>Rattus</taxon>
    </lineage>
</organism>
<dbReference type="AlphaFoldDB" id="A6HIY1"/>
<evidence type="ECO:0000313" key="1">
    <source>
        <dbReference type="EMBL" id="EDM05986.1"/>
    </source>
</evidence>
<sequence>MHPKVCLPPHSVRMTSWIAQRCGLKATCCCWRERAWQGGDPRETAVLESNSWSVKESSEAPCFLKLFPLLPCLFLLETRYKPANHARSSLCRDSFRGR</sequence>
<name>A6HIY1_RAT</name>
<dbReference type="EMBL" id="CH473948">
    <property type="protein sequence ID" value="EDM05986.1"/>
    <property type="molecule type" value="Genomic_DNA"/>
</dbReference>
<reference evidence="1 2" key="1">
    <citation type="submission" date="2005-07" db="EMBL/GenBank/DDBJ databases">
        <authorList>
            <person name="Mural R.J."/>
            <person name="Li P.W."/>
            <person name="Adams M.D."/>
            <person name="Amanatides P.G."/>
            <person name="Baden-Tillson H."/>
            <person name="Barnstead M."/>
            <person name="Chin S.H."/>
            <person name="Dew I."/>
            <person name="Evans C.A."/>
            <person name="Ferriera S."/>
            <person name="Flanigan M."/>
            <person name="Fosler C."/>
            <person name="Glodek A."/>
            <person name="Gu Z."/>
            <person name="Holt R.A."/>
            <person name="Jennings D."/>
            <person name="Kraft C.L."/>
            <person name="Lu F."/>
            <person name="Nguyen T."/>
            <person name="Nusskern D.R."/>
            <person name="Pfannkoch C.M."/>
            <person name="Sitter C."/>
            <person name="Sutton G.G."/>
            <person name="Venter J.C."/>
            <person name="Wang Z."/>
            <person name="Woodage T."/>
            <person name="Zheng X.H."/>
            <person name="Zhong F."/>
        </authorList>
    </citation>
    <scope>NUCLEOTIDE SEQUENCE [LARGE SCALE GENOMIC DNA]</scope>
    <source>
        <strain>BN</strain>
        <strain evidence="2">Sprague-Dawley</strain>
    </source>
</reference>
<proteinExistence type="predicted"/>
<accession>A6HIY1</accession>